<keyword evidence="4" id="KW-0645">Protease</keyword>
<dbReference type="Pfam" id="PF00326">
    <property type="entry name" value="Peptidase_S9"/>
    <property type="match status" value="1"/>
</dbReference>
<dbReference type="SUPFAM" id="SSF53474">
    <property type="entry name" value="alpha/beta-Hydrolases"/>
    <property type="match status" value="1"/>
</dbReference>
<keyword evidence="5" id="KW-0378">Hydrolase</keyword>
<evidence type="ECO:0000259" key="9">
    <source>
        <dbReference type="Pfam" id="PF00326"/>
    </source>
</evidence>
<dbReference type="InterPro" id="IPR002471">
    <property type="entry name" value="Pept_S9_AS"/>
</dbReference>
<comment type="catalytic activity">
    <reaction evidence="1">
        <text>Hydrolysis of Pro-|-Xaa &gt;&gt; Ala-|-Xaa in oligopeptides.</text>
        <dbReference type="EC" id="3.4.21.26"/>
    </reaction>
</comment>
<evidence type="ECO:0000256" key="4">
    <source>
        <dbReference type="ARBA" id="ARBA00022670"/>
    </source>
</evidence>
<dbReference type="Gene3D" id="3.40.50.1820">
    <property type="entry name" value="alpha/beta hydrolase"/>
    <property type="match status" value="1"/>
</dbReference>
<dbReference type="GO" id="GO:0006508">
    <property type="term" value="P:proteolysis"/>
    <property type="evidence" value="ECO:0007669"/>
    <property type="project" value="UniProtKB-KW"/>
</dbReference>
<dbReference type="AlphaFoldDB" id="A0A9D2IC28"/>
<sequence length="712" mass="80482">MLHFAKPALAALVVAAALTACKSNMNIKHLPYPEPERTDVSDNYFGTVVADPYRWLEDDRSEATAAWVAAENEVTQNYLNQIPFREQIRERLTELWSYPWEGAPVKHGDYYYFYRNNGKQNQAVLYRKANLEDEAEVFLDPNTLSEDGTVALAGISFSKDGRYCAYAASASGSDWSDIYVMRTKDKQLTGDVIKWVKLSNAVWTPDEKGFYYSTFDVPESGVYSSQNQFQKVYHHTLGTPQSSDRLIHMDKEHPLRYFTASVSQDGKWLFITASEGTSGSEILYRPANGKEFKVLFPGFANDYSIIKCDKDKLYVQTNLDAPNYRVIRVDLKDPAKIEEIIPENPKNLLEFVSRPGDYLMASYLEDAQSQVYQYDWEGKLIRKVELPEIGTVSSFSGKKGETEAFYSLTNFVNPSTIYRYDLATGESTLYKQTEVKFDPSLYTTTQVFYPSKDGTKVPMFITHRKDLKLDGKNPTYLYAYGGFQQSLAPWFNPASIMFMEQGGVYCVANLRGGLEYGEEWHKAGMLDKKQNVFDDFIAAAEYLIANKYTSSEKLAIAGGSNGGLLIGACEVQRPDLYAVCLPAVGVMDMLRYHKFTIGWGWVVEYGSSEDPEQFEYLYKYSPLHNIKKGVKYPATLITTADHDDRVVPAHSFKFAAEMQYAQGGDAPILIRIDTKAGHGAGKPVSKRIDEATDVYSFLFQNTNTPYKAPQTK</sequence>
<reference evidence="11" key="1">
    <citation type="journal article" date="2021" name="PeerJ">
        <title>Extensive microbial diversity within the chicken gut microbiome revealed by metagenomics and culture.</title>
        <authorList>
            <person name="Gilroy R."/>
            <person name="Ravi A."/>
            <person name="Getino M."/>
            <person name="Pursley I."/>
            <person name="Horton D.L."/>
            <person name="Alikhan N.F."/>
            <person name="Baker D."/>
            <person name="Gharbi K."/>
            <person name="Hall N."/>
            <person name="Watson M."/>
            <person name="Adriaenssens E.M."/>
            <person name="Foster-Nyarko E."/>
            <person name="Jarju S."/>
            <person name="Secka A."/>
            <person name="Antonio M."/>
            <person name="Oren A."/>
            <person name="Chaudhuri R.R."/>
            <person name="La Ragione R."/>
            <person name="Hildebrand F."/>
            <person name="Pallen M.J."/>
        </authorList>
    </citation>
    <scope>NUCLEOTIDE SEQUENCE</scope>
    <source>
        <strain evidence="11">CHK169-11906</strain>
    </source>
</reference>
<dbReference type="FunFam" id="3.40.50.1820:FF:000005">
    <property type="entry name" value="Prolyl endopeptidase"/>
    <property type="match status" value="1"/>
</dbReference>
<name>A0A9D2IC28_9BACT</name>
<dbReference type="PROSITE" id="PS00708">
    <property type="entry name" value="PRO_ENDOPEP_SER"/>
    <property type="match status" value="1"/>
</dbReference>
<feature type="domain" description="Peptidase S9 prolyl oligopeptidase catalytic" evidence="9">
    <location>
        <begin position="494"/>
        <end position="702"/>
    </location>
</feature>
<feature type="domain" description="Peptidase S9A N-terminal" evidence="10">
    <location>
        <begin position="34"/>
        <end position="432"/>
    </location>
</feature>
<dbReference type="Gene3D" id="2.130.10.120">
    <property type="entry name" value="Prolyl oligopeptidase, N-terminal domain"/>
    <property type="match status" value="1"/>
</dbReference>
<comment type="similarity">
    <text evidence="2">Belongs to the peptidase S9A family.</text>
</comment>
<dbReference type="InterPro" id="IPR051167">
    <property type="entry name" value="Prolyl_oligopep/macrocyclase"/>
</dbReference>
<proteinExistence type="inferred from homology"/>
<dbReference type="GO" id="GO:0070012">
    <property type="term" value="F:oligopeptidase activity"/>
    <property type="evidence" value="ECO:0007669"/>
    <property type="project" value="TreeGrafter"/>
</dbReference>
<dbReference type="EC" id="3.4.21.26" evidence="3"/>
<organism evidence="11 12">
    <name type="scientific">Candidatus Alistipes avicola</name>
    <dbReference type="NCBI Taxonomy" id="2838432"/>
    <lineage>
        <taxon>Bacteria</taxon>
        <taxon>Pseudomonadati</taxon>
        <taxon>Bacteroidota</taxon>
        <taxon>Bacteroidia</taxon>
        <taxon>Bacteroidales</taxon>
        <taxon>Rikenellaceae</taxon>
        <taxon>Alistipes</taxon>
    </lineage>
</organism>
<dbReference type="InterPro" id="IPR029058">
    <property type="entry name" value="AB_hydrolase_fold"/>
</dbReference>
<accession>A0A9D2IC28</accession>
<evidence type="ECO:0000256" key="3">
    <source>
        <dbReference type="ARBA" id="ARBA00011897"/>
    </source>
</evidence>
<evidence type="ECO:0000256" key="1">
    <source>
        <dbReference type="ARBA" id="ARBA00001070"/>
    </source>
</evidence>
<dbReference type="FunFam" id="2.130.10.120:FF:000001">
    <property type="entry name" value="Prolyl endopeptidase"/>
    <property type="match status" value="1"/>
</dbReference>
<evidence type="ECO:0000256" key="7">
    <source>
        <dbReference type="ARBA" id="ARBA00060121"/>
    </source>
</evidence>
<dbReference type="EMBL" id="DWYR01000003">
    <property type="protein sequence ID" value="HJA98074.1"/>
    <property type="molecule type" value="Genomic_DNA"/>
</dbReference>
<evidence type="ECO:0000256" key="5">
    <source>
        <dbReference type="ARBA" id="ARBA00022801"/>
    </source>
</evidence>
<evidence type="ECO:0000256" key="2">
    <source>
        <dbReference type="ARBA" id="ARBA00005228"/>
    </source>
</evidence>
<keyword evidence="6" id="KW-0720">Serine protease</keyword>
<evidence type="ECO:0000259" key="10">
    <source>
        <dbReference type="Pfam" id="PF02897"/>
    </source>
</evidence>
<dbReference type="InterPro" id="IPR023302">
    <property type="entry name" value="Pept_S9A_N"/>
</dbReference>
<dbReference type="Pfam" id="PF02897">
    <property type="entry name" value="Peptidase_S9_N"/>
    <property type="match status" value="1"/>
</dbReference>
<comment type="function">
    <text evidence="7">Cleaves peptide bonds on the C-terminal side of prolyl residues within peptides that are up to approximately 30 amino acids long. Has an absolute requirement for an X-Pro bond in the trans configuration immediately preceding the Pro-Y scissible bond.</text>
</comment>
<evidence type="ECO:0000256" key="6">
    <source>
        <dbReference type="ARBA" id="ARBA00022825"/>
    </source>
</evidence>
<dbReference type="SUPFAM" id="SSF50993">
    <property type="entry name" value="Peptidase/esterase 'gauge' domain"/>
    <property type="match status" value="1"/>
</dbReference>
<evidence type="ECO:0000256" key="8">
    <source>
        <dbReference type="ARBA" id="ARBA00081187"/>
    </source>
</evidence>
<dbReference type="GO" id="GO:0005829">
    <property type="term" value="C:cytosol"/>
    <property type="evidence" value="ECO:0007669"/>
    <property type="project" value="TreeGrafter"/>
</dbReference>
<protein>
    <recommendedName>
        <fullName evidence="3">prolyl oligopeptidase</fullName>
        <ecNumber evidence="3">3.4.21.26</ecNumber>
    </recommendedName>
    <alternativeName>
        <fullName evidence="8">Proline-specific endopeptidase</fullName>
    </alternativeName>
</protein>
<evidence type="ECO:0000313" key="12">
    <source>
        <dbReference type="Proteomes" id="UP000824259"/>
    </source>
</evidence>
<reference evidence="11" key="2">
    <citation type="submission" date="2021-04" db="EMBL/GenBank/DDBJ databases">
        <authorList>
            <person name="Gilroy R."/>
        </authorList>
    </citation>
    <scope>NUCLEOTIDE SEQUENCE</scope>
    <source>
        <strain evidence="11">CHK169-11906</strain>
    </source>
</reference>
<dbReference type="PANTHER" id="PTHR42881:SF2">
    <property type="entry name" value="PROLYL ENDOPEPTIDASE"/>
    <property type="match status" value="1"/>
</dbReference>
<evidence type="ECO:0000313" key="11">
    <source>
        <dbReference type="EMBL" id="HJA98074.1"/>
    </source>
</evidence>
<dbReference type="PRINTS" id="PR00862">
    <property type="entry name" value="PROLIGOPTASE"/>
</dbReference>
<gene>
    <name evidence="11" type="ORF">H9779_00515</name>
</gene>
<dbReference type="PROSITE" id="PS51257">
    <property type="entry name" value="PROKAR_LIPOPROTEIN"/>
    <property type="match status" value="1"/>
</dbReference>
<dbReference type="Proteomes" id="UP000824259">
    <property type="component" value="Unassembled WGS sequence"/>
</dbReference>
<dbReference type="InterPro" id="IPR001375">
    <property type="entry name" value="Peptidase_S9_cat"/>
</dbReference>
<dbReference type="PANTHER" id="PTHR42881">
    <property type="entry name" value="PROLYL ENDOPEPTIDASE"/>
    <property type="match status" value="1"/>
</dbReference>
<dbReference type="InterPro" id="IPR002470">
    <property type="entry name" value="Peptidase_S9A"/>
</dbReference>
<dbReference type="GO" id="GO:0004252">
    <property type="term" value="F:serine-type endopeptidase activity"/>
    <property type="evidence" value="ECO:0007669"/>
    <property type="project" value="UniProtKB-EC"/>
</dbReference>
<comment type="caution">
    <text evidence="11">The sequence shown here is derived from an EMBL/GenBank/DDBJ whole genome shotgun (WGS) entry which is preliminary data.</text>
</comment>